<dbReference type="Proteomes" id="UP000010866">
    <property type="component" value="Chromosome"/>
</dbReference>
<evidence type="ECO:0000313" key="2">
    <source>
        <dbReference type="Proteomes" id="UP000010866"/>
    </source>
</evidence>
<organism evidence="1 2">
    <name type="scientific">Methanomethylovorans hollandica (strain DSM 15978 / NBRC 107637 / DMS1)</name>
    <dbReference type="NCBI Taxonomy" id="867904"/>
    <lineage>
        <taxon>Archaea</taxon>
        <taxon>Methanobacteriati</taxon>
        <taxon>Methanobacteriota</taxon>
        <taxon>Stenosarchaea group</taxon>
        <taxon>Methanomicrobia</taxon>
        <taxon>Methanosarcinales</taxon>
        <taxon>Methanosarcinaceae</taxon>
        <taxon>Methanomethylovorans</taxon>
    </lineage>
</organism>
<dbReference type="OrthoDB" id="135573at2157"/>
<dbReference type="STRING" id="867904.Metho_0973"/>
<dbReference type="EMBL" id="CP003362">
    <property type="protein sequence ID" value="AGB49212.1"/>
    <property type="molecule type" value="Genomic_DNA"/>
</dbReference>
<name>L0KUT5_METHD</name>
<dbReference type="KEGG" id="mhz:Metho_0973"/>
<reference evidence="2" key="1">
    <citation type="submission" date="2012-02" db="EMBL/GenBank/DDBJ databases">
        <title>Complete sequence of chromosome of Methanomethylovorans hollandica DSM 15978.</title>
        <authorList>
            <person name="Lucas S."/>
            <person name="Copeland A."/>
            <person name="Lapidus A."/>
            <person name="Glavina del Rio T."/>
            <person name="Dalin E."/>
            <person name="Tice H."/>
            <person name="Bruce D."/>
            <person name="Goodwin L."/>
            <person name="Pitluck S."/>
            <person name="Peters L."/>
            <person name="Mikhailova N."/>
            <person name="Held B."/>
            <person name="Kyrpides N."/>
            <person name="Mavromatis K."/>
            <person name="Ivanova N."/>
            <person name="Brettin T."/>
            <person name="Detter J.C."/>
            <person name="Han C."/>
            <person name="Larimer F."/>
            <person name="Land M."/>
            <person name="Hauser L."/>
            <person name="Markowitz V."/>
            <person name="Cheng J.-F."/>
            <person name="Hugenholtz P."/>
            <person name="Woyke T."/>
            <person name="Wu D."/>
            <person name="Spring S."/>
            <person name="Schroeder M."/>
            <person name="Brambilla E."/>
            <person name="Klenk H.-P."/>
            <person name="Eisen J.A."/>
        </authorList>
    </citation>
    <scope>NUCLEOTIDE SEQUENCE [LARGE SCALE GENOMIC DNA]</scope>
    <source>
        <strain evidence="2">DSM 15978 / NBRC 107637 / DMS1</strain>
    </source>
</reference>
<dbReference type="RefSeq" id="WP_015324379.1">
    <property type="nucleotide sequence ID" value="NC_019977.1"/>
</dbReference>
<protein>
    <submittedName>
        <fullName evidence="1">Uncharacterized protein</fullName>
    </submittedName>
</protein>
<dbReference type="AlphaFoldDB" id="L0KUT5"/>
<gene>
    <name evidence="1" type="ordered locus">Metho_0973</name>
</gene>
<proteinExistence type="predicted"/>
<keyword evidence="2" id="KW-1185">Reference proteome</keyword>
<evidence type="ECO:0000313" key="1">
    <source>
        <dbReference type="EMBL" id="AGB49212.1"/>
    </source>
</evidence>
<accession>L0KUT5</accession>
<dbReference type="GeneID" id="14406782"/>
<dbReference type="HOGENOM" id="CLU_155672_0_0_2"/>
<sequence length="143" mass="16921">MIEGGDLEDQKHLRTSYPRPLEGEAVPITFIDMREVFAGWSPELKRTVYKQDFTDTKGLKRVREVILLEVYNWLLEGISFIELSEMELGQFRDVLDKFTEKGGQIVYTRKSQDKWMINYFMLVETGREEIDVKKISMYKLLEN</sequence>